<feature type="binding site" evidence="11">
    <location>
        <position position="81"/>
    </location>
    <ligand>
        <name>substrate</name>
    </ligand>
</feature>
<evidence type="ECO:0000256" key="8">
    <source>
        <dbReference type="ARBA" id="ARBA00022840"/>
    </source>
</evidence>
<dbReference type="UniPathway" id="UPA00053">
    <property type="reaction ID" value="UER00088"/>
</dbReference>
<evidence type="ECO:0000256" key="5">
    <source>
        <dbReference type="ARBA" id="ARBA00022679"/>
    </source>
</evidence>
<comment type="similarity">
    <text evidence="2 11">Belongs to the shikimate kinase family.</text>
</comment>
<dbReference type="PRINTS" id="PR01100">
    <property type="entry name" value="SHIKIMTKNASE"/>
</dbReference>
<dbReference type="InterPro" id="IPR000623">
    <property type="entry name" value="Shikimate_kinase/TSH1"/>
</dbReference>
<dbReference type="CDD" id="cd00464">
    <property type="entry name" value="SK"/>
    <property type="match status" value="1"/>
</dbReference>
<feature type="binding site" evidence="11">
    <location>
        <position position="119"/>
    </location>
    <ligand>
        <name>ATP</name>
        <dbReference type="ChEBI" id="CHEBI:30616"/>
    </ligand>
</feature>
<evidence type="ECO:0000313" key="12">
    <source>
        <dbReference type="EMBL" id="RTE03593.1"/>
    </source>
</evidence>
<feature type="binding site" evidence="11">
    <location>
        <position position="35"/>
    </location>
    <ligand>
        <name>substrate</name>
    </ligand>
</feature>
<dbReference type="GO" id="GO:0008652">
    <property type="term" value="P:amino acid biosynthetic process"/>
    <property type="evidence" value="ECO:0007669"/>
    <property type="project" value="UniProtKB-KW"/>
</dbReference>
<proteinExistence type="inferred from homology"/>
<evidence type="ECO:0000256" key="3">
    <source>
        <dbReference type="ARBA" id="ARBA00012154"/>
    </source>
</evidence>
<gene>
    <name evidence="11" type="primary">aroK</name>
    <name evidence="12" type="ORF">EJQ19_27595</name>
</gene>
<keyword evidence="11" id="KW-0479">Metal-binding</keyword>
<comment type="subunit">
    <text evidence="11">Monomer.</text>
</comment>
<feature type="binding site" evidence="11">
    <location>
        <begin position="13"/>
        <end position="18"/>
    </location>
    <ligand>
        <name>ATP</name>
        <dbReference type="ChEBI" id="CHEBI:30616"/>
    </ligand>
</feature>
<keyword evidence="7 11" id="KW-0418">Kinase</keyword>
<comment type="catalytic activity">
    <reaction evidence="10 11">
        <text>shikimate + ATP = 3-phosphoshikimate + ADP + H(+)</text>
        <dbReference type="Rhea" id="RHEA:13121"/>
        <dbReference type="ChEBI" id="CHEBI:15378"/>
        <dbReference type="ChEBI" id="CHEBI:30616"/>
        <dbReference type="ChEBI" id="CHEBI:36208"/>
        <dbReference type="ChEBI" id="CHEBI:145989"/>
        <dbReference type="ChEBI" id="CHEBI:456216"/>
        <dbReference type="EC" id="2.7.1.71"/>
    </reaction>
</comment>
<keyword evidence="5 11" id="KW-0808">Transferase</keyword>
<dbReference type="OrthoDB" id="9800332at2"/>
<dbReference type="InterPro" id="IPR027417">
    <property type="entry name" value="P-loop_NTPase"/>
</dbReference>
<organism evidence="12 13">
    <name type="scientific">Paenibacillus whitsoniae</name>
    <dbReference type="NCBI Taxonomy" id="2496558"/>
    <lineage>
        <taxon>Bacteria</taxon>
        <taxon>Bacillati</taxon>
        <taxon>Bacillota</taxon>
        <taxon>Bacilli</taxon>
        <taxon>Bacillales</taxon>
        <taxon>Paenibacillaceae</taxon>
        <taxon>Paenibacillus</taxon>
    </lineage>
</organism>
<comment type="function">
    <text evidence="11">Catalyzes the specific phosphorylation of the 3-hydroxyl group of shikimic acid using ATP as a cosubstrate.</text>
</comment>
<evidence type="ECO:0000313" key="13">
    <source>
        <dbReference type="Proteomes" id="UP000276128"/>
    </source>
</evidence>
<dbReference type="GO" id="GO:0005524">
    <property type="term" value="F:ATP binding"/>
    <property type="evidence" value="ECO:0007669"/>
    <property type="project" value="UniProtKB-UniRule"/>
</dbReference>
<keyword evidence="4 11" id="KW-0028">Amino-acid biosynthesis</keyword>
<comment type="cofactor">
    <cofactor evidence="11">
        <name>Mg(2+)</name>
        <dbReference type="ChEBI" id="CHEBI:18420"/>
    </cofactor>
    <text evidence="11">Binds 1 Mg(2+) ion per subunit.</text>
</comment>
<dbReference type="SUPFAM" id="SSF52540">
    <property type="entry name" value="P-loop containing nucleoside triphosphate hydrolases"/>
    <property type="match status" value="1"/>
</dbReference>
<sequence length="167" mass="18138">MTVRNLVLVGFMGTGKSTIGKKLAERLHWRFIDADAAIEANQGSSITEIFRLQGEAYFRKVESQVLAGVLTGACQVVATGGGAVLAQENRDCMLANSFVVGLKASAEAIIDRVSQDTNRPLLQGNLEERVHTLLESRKTAYDFAHVTIDTTALTVEQIVEEIVGRMS</sequence>
<dbReference type="Pfam" id="PF01202">
    <property type="entry name" value="SKI"/>
    <property type="match status" value="1"/>
</dbReference>
<dbReference type="InterPro" id="IPR031322">
    <property type="entry name" value="Shikimate/glucono_kinase"/>
</dbReference>
<evidence type="ECO:0000256" key="10">
    <source>
        <dbReference type="ARBA" id="ARBA00048567"/>
    </source>
</evidence>
<keyword evidence="11" id="KW-0963">Cytoplasm</keyword>
<evidence type="ECO:0000256" key="7">
    <source>
        <dbReference type="ARBA" id="ARBA00022777"/>
    </source>
</evidence>
<evidence type="ECO:0000256" key="9">
    <source>
        <dbReference type="ARBA" id="ARBA00023141"/>
    </source>
</evidence>
<feature type="binding site" evidence="11">
    <location>
        <position position="17"/>
    </location>
    <ligand>
        <name>Mg(2+)</name>
        <dbReference type="ChEBI" id="CHEBI:18420"/>
    </ligand>
</feature>
<evidence type="ECO:0000256" key="11">
    <source>
        <dbReference type="HAMAP-Rule" id="MF_00109"/>
    </source>
</evidence>
<feature type="binding site" evidence="11">
    <location>
        <position position="59"/>
    </location>
    <ligand>
        <name>substrate</name>
    </ligand>
</feature>
<name>A0A3S0CQK8_9BACL</name>
<dbReference type="GO" id="GO:0005829">
    <property type="term" value="C:cytosol"/>
    <property type="evidence" value="ECO:0007669"/>
    <property type="project" value="TreeGrafter"/>
</dbReference>
<evidence type="ECO:0000256" key="1">
    <source>
        <dbReference type="ARBA" id="ARBA00004842"/>
    </source>
</evidence>
<keyword evidence="8 11" id="KW-0067">ATP-binding</keyword>
<dbReference type="PANTHER" id="PTHR21087">
    <property type="entry name" value="SHIKIMATE KINASE"/>
    <property type="match status" value="1"/>
</dbReference>
<evidence type="ECO:0000256" key="4">
    <source>
        <dbReference type="ARBA" id="ARBA00022605"/>
    </source>
</evidence>
<protein>
    <recommendedName>
        <fullName evidence="3 11">Shikimate kinase</fullName>
        <shortName evidence="11">SK</shortName>
        <ecNumber evidence="3 11">2.7.1.71</ecNumber>
    </recommendedName>
</protein>
<dbReference type="Gene3D" id="3.40.50.300">
    <property type="entry name" value="P-loop containing nucleotide triphosphate hydrolases"/>
    <property type="match status" value="1"/>
</dbReference>
<dbReference type="EC" id="2.7.1.71" evidence="3 11"/>
<dbReference type="HAMAP" id="MF_00109">
    <property type="entry name" value="Shikimate_kinase"/>
    <property type="match status" value="1"/>
</dbReference>
<dbReference type="GO" id="GO:0009423">
    <property type="term" value="P:chorismate biosynthetic process"/>
    <property type="evidence" value="ECO:0007669"/>
    <property type="project" value="UniProtKB-UniRule"/>
</dbReference>
<feature type="binding site" evidence="11">
    <location>
        <position position="137"/>
    </location>
    <ligand>
        <name>substrate</name>
    </ligand>
</feature>
<dbReference type="GO" id="GO:0000287">
    <property type="term" value="F:magnesium ion binding"/>
    <property type="evidence" value="ECO:0007669"/>
    <property type="project" value="UniProtKB-UniRule"/>
</dbReference>
<comment type="caution">
    <text evidence="11">Lacks conserved residue(s) required for the propagation of feature annotation.</text>
</comment>
<dbReference type="InterPro" id="IPR023000">
    <property type="entry name" value="Shikimate_kinase_CS"/>
</dbReference>
<dbReference type="AlphaFoldDB" id="A0A3S0CQK8"/>
<evidence type="ECO:0000256" key="2">
    <source>
        <dbReference type="ARBA" id="ARBA00006997"/>
    </source>
</evidence>
<evidence type="ECO:0000256" key="6">
    <source>
        <dbReference type="ARBA" id="ARBA00022741"/>
    </source>
</evidence>
<keyword evidence="6 11" id="KW-0547">Nucleotide-binding</keyword>
<keyword evidence="9 11" id="KW-0057">Aromatic amino acid biosynthesis</keyword>
<dbReference type="GO" id="GO:0009073">
    <property type="term" value="P:aromatic amino acid family biosynthetic process"/>
    <property type="evidence" value="ECO:0007669"/>
    <property type="project" value="UniProtKB-KW"/>
</dbReference>
<comment type="caution">
    <text evidence="12">The sequence shown here is derived from an EMBL/GenBank/DDBJ whole genome shotgun (WGS) entry which is preliminary data.</text>
</comment>
<keyword evidence="13" id="KW-1185">Reference proteome</keyword>
<dbReference type="EMBL" id="RXHU01000100">
    <property type="protein sequence ID" value="RTE03593.1"/>
    <property type="molecule type" value="Genomic_DNA"/>
</dbReference>
<comment type="subcellular location">
    <subcellularLocation>
        <location evidence="11">Cytoplasm</location>
    </subcellularLocation>
</comment>
<dbReference type="PROSITE" id="PS01128">
    <property type="entry name" value="SHIKIMATE_KINASE"/>
    <property type="match status" value="1"/>
</dbReference>
<accession>A0A3S0CQK8</accession>
<reference evidence="12 13" key="1">
    <citation type="submission" date="2018-12" db="EMBL/GenBank/DDBJ databases">
        <title>Bacillus ochoae sp. nov., Paenibacillus whitsoniae sp. nov., Paenibacillus spiritus sp. nov. Isolated from the Mars Exploration Rover during spacecraft assembly.</title>
        <authorList>
            <person name="Seuylemezian A."/>
            <person name="Vaishampayan P."/>
        </authorList>
    </citation>
    <scope>NUCLEOTIDE SEQUENCE [LARGE SCALE GENOMIC DNA]</scope>
    <source>
        <strain evidence="12 13">MER 54</strain>
    </source>
</reference>
<dbReference type="PANTHER" id="PTHR21087:SF16">
    <property type="entry name" value="SHIKIMATE KINASE 1, CHLOROPLASTIC"/>
    <property type="match status" value="1"/>
</dbReference>
<dbReference type="Proteomes" id="UP000276128">
    <property type="component" value="Unassembled WGS sequence"/>
</dbReference>
<keyword evidence="11" id="KW-0460">Magnesium</keyword>
<comment type="pathway">
    <text evidence="1 11">Metabolic intermediate biosynthesis; chorismate biosynthesis; chorismate from D-erythrose 4-phosphate and phosphoenolpyruvate: step 5/7.</text>
</comment>
<dbReference type="RefSeq" id="WP_126144449.1">
    <property type="nucleotide sequence ID" value="NZ_RXHU01000100.1"/>
</dbReference>
<dbReference type="GO" id="GO:0004765">
    <property type="term" value="F:shikimate kinase activity"/>
    <property type="evidence" value="ECO:0007669"/>
    <property type="project" value="UniProtKB-UniRule"/>
</dbReference>